<dbReference type="EMBL" id="JAJBNC010000031">
    <property type="protein sequence ID" value="MCB5495112.1"/>
    <property type="molecule type" value="Genomic_DNA"/>
</dbReference>
<dbReference type="Proteomes" id="UP000283981">
    <property type="component" value="Unassembled WGS sequence"/>
</dbReference>
<dbReference type="RefSeq" id="WP_004842274.1">
    <property type="nucleotide sequence ID" value="NZ_AP031446.1"/>
</dbReference>
<dbReference type="GO" id="GO:0000155">
    <property type="term" value="F:phosphorelay sensor kinase activity"/>
    <property type="evidence" value="ECO:0007669"/>
    <property type="project" value="InterPro"/>
</dbReference>
<evidence type="ECO:0000313" key="20">
    <source>
        <dbReference type="EMBL" id="MCZ0666321.1"/>
    </source>
</evidence>
<dbReference type="EMBL" id="JAPRBD010000018">
    <property type="protein sequence ID" value="MCZ0690646.1"/>
    <property type="molecule type" value="Genomic_DNA"/>
</dbReference>
<evidence type="ECO:0000313" key="23">
    <source>
        <dbReference type="EMBL" id="PLT71970.1"/>
    </source>
</evidence>
<evidence type="ECO:0000313" key="26">
    <source>
        <dbReference type="EMBL" id="RHG78521.1"/>
    </source>
</evidence>
<evidence type="ECO:0000256" key="4">
    <source>
        <dbReference type="ARBA" id="ARBA00022475"/>
    </source>
</evidence>
<proteinExistence type="predicted"/>
<dbReference type="EMBL" id="QRQE01000062">
    <property type="protein sequence ID" value="RHM70212.1"/>
    <property type="molecule type" value="Genomic_DNA"/>
</dbReference>
<evidence type="ECO:0000313" key="28">
    <source>
        <dbReference type="EMBL" id="RHM70212.1"/>
    </source>
</evidence>
<keyword evidence="7 15" id="KW-0812">Transmembrane</keyword>
<dbReference type="InterPro" id="IPR036890">
    <property type="entry name" value="HATPase_C_sf"/>
</dbReference>
<evidence type="ECO:0000313" key="24">
    <source>
        <dbReference type="EMBL" id="RGM16903.1"/>
    </source>
</evidence>
<keyword evidence="12" id="KW-0902">Two-component regulatory system</keyword>
<comment type="caution">
    <text evidence="23">The sequence shown here is derived from an EMBL/GenBank/DDBJ whole genome shotgun (WGS) entry which is preliminary data.</text>
</comment>
<dbReference type="Proteomes" id="UP001079535">
    <property type="component" value="Unassembled WGS sequence"/>
</dbReference>
<dbReference type="Gene3D" id="1.10.287.130">
    <property type="match status" value="1"/>
</dbReference>
<evidence type="ECO:0000256" key="15">
    <source>
        <dbReference type="SAM" id="Phobius"/>
    </source>
</evidence>
<evidence type="ECO:0000256" key="12">
    <source>
        <dbReference type="ARBA" id="ARBA00023012"/>
    </source>
</evidence>
<dbReference type="GO" id="GO:0005886">
    <property type="term" value="C:plasma membrane"/>
    <property type="evidence" value="ECO:0007669"/>
    <property type="project" value="UniProtKB-SubCell"/>
</dbReference>
<keyword evidence="13 15" id="KW-0472">Membrane</keyword>
<keyword evidence="5" id="KW-0597">Phosphoprotein</keyword>
<dbReference type="SMART" id="SM00388">
    <property type="entry name" value="HisKA"/>
    <property type="match status" value="1"/>
</dbReference>
<dbReference type="InterPro" id="IPR005467">
    <property type="entry name" value="His_kinase_dom"/>
</dbReference>
<evidence type="ECO:0000313" key="32">
    <source>
        <dbReference type="Proteomes" id="UP000283992"/>
    </source>
</evidence>
<evidence type="ECO:0000313" key="33">
    <source>
        <dbReference type="Proteomes" id="UP000285610"/>
    </source>
</evidence>
<sequence>MLISEKRRNTPKLSREIMGLLCITAAIALFFFGFLYLTANAIASTYLLENDILLTEGQLLTLQGGIRSLSLLSAVLLFLALFLFLLGQKMAYLREIIQGVEALRTHRMDFTMPIEGDNELKELAESINFLSETERRLRQLETELQAEKEQLIRDLSHDIRTPLTAMLSYSDYLGRKETLEQEEVQEYIALVQRKGQQIKALTDRLLDSGSRDLETIEDGKLLMEQLAGEWEEILENTFPCIVDTKNCPAFYGSFDIQELRRIFDNLASNVEKYADREQPVELRIDAVDKRLRVCQRNGIKTGTVPVESNQIGLESIRRIAALYGGMVKVSIEQGIFSIQITLSEVDGSHL</sequence>
<keyword evidence="6" id="KW-0808">Transferase</keyword>
<evidence type="ECO:0000256" key="2">
    <source>
        <dbReference type="ARBA" id="ARBA00004651"/>
    </source>
</evidence>
<evidence type="ECO:0000256" key="14">
    <source>
        <dbReference type="SAM" id="Coils"/>
    </source>
</evidence>
<keyword evidence="4" id="KW-1003">Cell membrane</keyword>
<evidence type="ECO:0000256" key="7">
    <source>
        <dbReference type="ARBA" id="ARBA00022692"/>
    </source>
</evidence>
<keyword evidence="8" id="KW-0547">Nucleotide-binding</keyword>
<dbReference type="PROSITE" id="PS50885">
    <property type="entry name" value="HAMP"/>
    <property type="match status" value="1"/>
</dbReference>
<dbReference type="AlphaFoldDB" id="A0A2N5P9Z8"/>
<evidence type="ECO:0000313" key="18">
    <source>
        <dbReference type="EMBL" id="MCB5495112.1"/>
    </source>
</evidence>
<dbReference type="EMBL" id="JAJBOM010000045">
    <property type="protein sequence ID" value="MCB5620972.1"/>
    <property type="molecule type" value="Genomic_DNA"/>
</dbReference>
<evidence type="ECO:0000313" key="22">
    <source>
        <dbReference type="EMBL" id="MDB8740398.1"/>
    </source>
</evidence>
<feature type="coiled-coil region" evidence="14">
    <location>
        <begin position="120"/>
        <end position="154"/>
    </location>
</feature>
<dbReference type="EMBL" id="QRIA01000039">
    <property type="protein sequence ID" value="RHG14039.1"/>
    <property type="molecule type" value="Genomic_DNA"/>
</dbReference>
<dbReference type="Gene3D" id="3.30.565.10">
    <property type="entry name" value="Histidine kinase-like ATPase, C-terminal domain"/>
    <property type="match status" value="1"/>
</dbReference>
<evidence type="ECO:0000313" key="21">
    <source>
        <dbReference type="EMBL" id="MCZ0690646.1"/>
    </source>
</evidence>
<accession>A0A2N5P9Z8</accession>
<keyword evidence="14" id="KW-0175">Coiled coil</keyword>
<dbReference type="InterPro" id="IPR050398">
    <property type="entry name" value="HssS/ArlS-like"/>
</dbReference>
<dbReference type="CDD" id="cd00082">
    <property type="entry name" value="HisKA"/>
    <property type="match status" value="1"/>
</dbReference>
<evidence type="ECO:0000256" key="8">
    <source>
        <dbReference type="ARBA" id="ARBA00022741"/>
    </source>
</evidence>
<dbReference type="Proteomes" id="UP000285697">
    <property type="component" value="Unassembled WGS sequence"/>
</dbReference>
<dbReference type="EMBL" id="JAQMLR010000033">
    <property type="protein sequence ID" value="MDB8740398.1"/>
    <property type="molecule type" value="Genomic_DNA"/>
</dbReference>
<dbReference type="EMBL" id="QRLN01000035">
    <property type="protein sequence ID" value="RHJ07182.1"/>
    <property type="molecule type" value="Genomic_DNA"/>
</dbReference>
<dbReference type="PANTHER" id="PTHR45528">
    <property type="entry name" value="SENSOR HISTIDINE KINASE CPXA"/>
    <property type="match status" value="1"/>
</dbReference>
<dbReference type="PROSITE" id="PS50109">
    <property type="entry name" value="HIS_KIN"/>
    <property type="match status" value="1"/>
</dbReference>
<feature type="domain" description="Histidine kinase" evidence="16">
    <location>
        <begin position="154"/>
        <end position="346"/>
    </location>
</feature>
<evidence type="ECO:0000256" key="1">
    <source>
        <dbReference type="ARBA" id="ARBA00000085"/>
    </source>
</evidence>
<dbReference type="Proteomes" id="UP001076974">
    <property type="component" value="Unassembled WGS sequence"/>
</dbReference>
<dbReference type="Proteomes" id="UP001211731">
    <property type="component" value="Unassembled WGS sequence"/>
</dbReference>
<evidence type="ECO:0000259" key="16">
    <source>
        <dbReference type="PROSITE" id="PS50109"/>
    </source>
</evidence>
<dbReference type="InterPro" id="IPR003661">
    <property type="entry name" value="HisK_dim/P_dom"/>
</dbReference>
<dbReference type="SUPFAM" id="SSF47384">
    <property type="entry name" value="Homodimeric domain of signal transducing histidine kinase"/>
    <property type="match status" value="1"/>
</dbReference>
<evidence type="ECO:0000256" key="6">
    <source>
        <dbReference type="ARBA" id="ARBA00022679"/>
    </source>
</evidence>
<evidence type="ECO:0000256" key="9">
    <source>
        <dbReference type="ARBA" id="ARBA00022777"/>
    </source>
</evidence>
<protein>
    <recommendedName>
        <fullName evidence="3">histidine kinase</fullName>
        <ecNumber evidence="3">2.7.13.3</ecNumber>
    </recommendedName>
</protein>
<evidence type="ECO:0000313" key="34">
    <source>
        <dbReference type="Proteomes" id="UP000285697"/>
    </source>
</evidence>
<dbReference type="Proteomes" id="UP001297422">
    <property type="component" value="Unassembled WGS sequence"/>
</dbReference>
<dbReference type="Proteomes" id="UP000285610">
    <property type="component" value="Unassembled WGS sequence"/>
</dbReference>
<dbReference type="Pfam" id="PF00512">
    <property type="entry name" value="HisKA"/>
    <property type="match status" value="1"/>
</dbReference>
<dbReference type="EMBL" id="NIHT01000027">
    <property type="protein sequence ID" value="PLT71970.1"/>
    <property type="molecule type" value="Genomic_DNA"/>
</dbReference>
<gene>
    <name evidence="23" type="ORF">CDL23_13980</name>
    <name evidence="27" type="ORF">DW142_15220</name>
    <name evidence="26" type="ORF">DW243_17580</name>
    <name evidence="25" type="ORF">DW270_15890</name>
    <name evidence="28" type="ORF">DWZ50_17355</name>
    <name evidence="24" type="ORF">DXC31_16705</name>
    <name evidence="19" type="ORF">LIQ08_17770</name>
    <name evidence="18" type="ORF">LIQ10_15455</name>
    <name evidence="21" type="ORF">OZZ16_12145</name>
    <name evidence="20" type="ORF">OZZ17_02025</name>
    <name evidence="22" type="ORF">PNU63_16755</name>
</gene>
<organism evidence="23 29">
    <name type="scientific">Mediterraneibacter gnavus</name>
    <name type="common">Ruminococcus gnavus</name>
    <dbReference type="NCBI Taxonomy" id="33038"/>
    <lineage>
        <taxon>Bacteria</taxon>
        <taxon>Bacillati</taxon>
        <taxon>Bacillota</taxon>
        <taxon>Clostridia</taxon>
        <taxon>Lachnospirales</taxon>
        <taxon>Lachnospiraceae</taxon>
        <taxon>Mediterraneibacter</taxon>
    </lineage>
</organism>
<evidence type="ECO:0000313" key="29">
    <source>
        <dbReference type="Proteomes" id="UP000235093"/>
    </source>
</evidence>
<dbReference type="EC" id="2.7.13.3" evidence="3"/>
<keyword evidence="9 23" id="KW-0418">Kinase</keyword>
<feature type="domain" description="HAMP" evidence="17">
    <location>
        <begin position="87"/>
        <end position="139"/>
    </location>
</feature>
<evidence type="ECO:0000313" key="19">
    <source>
        <dbReference type="EMBL" id="MCB5620972.1"/>
    </source>
</evidence>
<evidence type="ECO:0000256" key="5">
    <source>
        <dbReference type="ARBA" id="ARBA00022553"/>
    </source>
</evidence>
<evidence type="ECO:0000256" key="13">
    <source>
        <dbReference type="ARBA" id="ARBA00023136"/>
    </source>
</evidence>
<dbReference type="InterPro" id="IPR003660">
    <property type="entry name" value="HAMP_dom"/>
</dbReference>
<feature type="transmembrane region" description="Helical" evidence="15">
    <location>
        <begin position="68"/>
        <end position="86"/>
    </location>
</feature>
<evidence type="ECO:0000313" key="27">
    <source>
        <dbReference type="EMBL" id="RHJ07182.1"/>
    </source>
</evidence>
<dbReference type="Proteomes" id="UP001297370">
    <property type="component" value="Unassembled WGS sequence"/>
</dbReference>
<keyword evidence="11 15" id="KW-1133">Transmembrane helix</keyword>
<evidence type="ECO:0000313" key="25">
    <source>
        <dbReference type="EMBL" id="RHG14039.1"/>
    </source>
</evidence>
<dbReference type="EMBL" id="JAPRAY010000002">
    <property type="protein sequence ID" value="MCZ0666321.1"/>
    <property type="molecule type" value="Genomic_DNA"/>
</dbReference>
<evidence type="ECO:0000256" key="11">
    <source>
        <dbReference type="ARBA" id="ARBA00022989"/>
    </source>
</evidence>
<dbReference type="EMBL" id="QSSX01000074">
    <property type="protein sequence ID" value="RGM16903.1"/>
    <property type="molecule type" value="Genomic_DNA"/>
</dbReference>
<reference evidence="23 29" key="1">
    <citation type="journal article" date="2017" name="Genome Med.">
        <title>A novel Ruminococcus gnavus clade enriched in inflammatory bowel disease patients.</title>
        <authorList>
            <person name="Hall A.B."/>
            <person name="Yassour M."/>
            <person name="Sauk J."/>
            <person name="Garner A."/>
            <person name="Jiang X."/>
            <person name="Arthur T."/>
            <person name="Lagoudas G.K."/>
            <person name="Vatanen T."/>
            <person name="Fornelos N."/>
            <person name="Wilson R."/>
            <person name="Bertha M."/>
            <person name="Cohen M."/>
            <person name="Garber J."/>
            <person name="Khalili H."/>
            <person name="Gevers D."/>
            <person name="Ananthakrishnan A.N."/>
            <person name="Kugathasan S."/>
            <person name="Lander E.S."/>
            <person name="Blainey P."/>
            <person name="Vlamakis H."/>
            <person name="Xavier R.J."/>
            <person name="Huttenhower C."/>
        </authorList>
    </citation>
    <scope>NUCLEOTIDE SEQUENCE [LARGE SCALE GENOMIC DNA]</scope>
    <source>
        <strain evidence="23 29">RJX1125</strain>
    </source>
</reference>
<dbReference type="GO" id="GO:0005524">
    <property type="term" value="F:ATP binding"/>
    <property type="evidence" value="ECO:0007669"/>
    <property type="project" value="UniProtKB-KW"/>
</dbReference>
<keyword evidence="10" id="KW-0067">ATP-binding</keyword>
<dbReference type="Proteomes" id="UP000283992">
    <property type="component" value="Unassembled WGS sequence"/>
</dbReference>
<reference evidence="22" key="5">
    <citation type="submission" date="2023-01" db="EMBL/GenBank/DDBJ databases">
        <title>Human gut microbiome strain richness.</title>
        <authorList>
            <person name="Chen-Liaw A."/>
        </authorList>
    </citation>
    <scope>NUCLEOTIDE SEQUENCE</scope>
    <source>
        <strain evidence="22">1001217st1_A9_1001217B_191108</strain>
    </source>
</reference>
<reference evidence="30 31" key="2">
    <citation type="submission" date="2018-08" db="EMBL/GenBank/DDBJ databases">
        <title>A genome reference for cultivated species of the human gut microbiota.</title>
        <authorList>
            <person name="Zou Y."/>
            <person name="Xue W."/>
            <person name="Luo G."/>
        </authorList>
    </citation>
    <scope>NUCLEOTIDE SEQUENCE [LARGE SCALE GENOMIC DNA]</scope>
    <source>
        <strain evidence="28 33">AF33-12</strain>
        <strain evidence="27 32">AM12-54</strain>
        <strain evidence="26 31">AM21-18</strain>
        <strain evidence="25 34">AM22-7AC</strain>
        <strain evidence="24 30">TF01-20-2</strain>
    </source>
</reference>
<reference evidence="20" key="4">
    <citation type="submission" date="2022-11" db="EMBL/GenBank/DDBJ databases">
        <title>Temperate bacteriophages infecting mucin-degrading bacterium Ruminococcus gnavus from the human gut.</title>
        <authorList>
            <person name="Buttimer C."/>
        </authorList>
    </citation>
    <scope>NUCLEOTIDE SEQUENCE</scope>
    <source>
        <strain evidence="20">CCUG 49994</strain>
        <strain evidence="21">CCUG 52279</strain>
    </source>
</reference>
<reference evidence="18" key="3">
    <citation type="submission" date="2021-10" db="EMBL/GenBank/DDBJ databases">
        <title>Collection of gut derived symbiotic bacterial strains cultured from healthy donors.</title>
        <authorList>
            <person name="Lin H."/>
            <person name="Littmann E."/>
            <person name="Claire K."/>
            <person name="Pamer E."/>
        </authorList>
    </citation>
    <scope>NUCLEOTIDE SEQUENCE</scope>
    <source>
        <strain evidence="19">MSK.23.18</strain>
        <strain evidence="18">MSK.23.4</strain>
    </source>
</reference>
<comment type="catalytic activity">
    <reaction evidence="1">
        <text>ATP + protein L-histidine = ADP + protein N-phospho-L-histidine.</text>
        <dbReference type="EC" id="2.7.13.3"/>
    </reaction>
</comment>
<dbReference type="EMBL" id="QRIS01000056">
    <property type="protein sequence ID" value="RHG78521.1"/>
    <property type="molecule type" value="Genomic_DNA"/>
</dbReference>
<evidence type="ECO:0000259" key="17">
    <source>
        <dbReference type="PROSITE" id="PS50885"/>
    </source>
</evidence>
<dbReference type="Proteomes" id="UP000260808">
    <property type="component" value="Unassembled WGS sequence"/>
</dbReference>
<comment type="subcellular location">
    <subcellularLocation>
        <location evidence="2">Cell membrane</location>
        <topology evidence="2">Multi-pass membrane protein</topology>
    </subcellularLocation>
</comment>
<evidence type="ECO:0000256" key="3">
    <source>
        <dbReference type="ARBA" id="ARBA00012438"/>
    </source>
</evidence>
<dbReference type="GeneID" id="57433783"/>
<dbReference type="Proteomes" id="UP000235093">
    <property type="component" value="Unassembled WGS sequence"/>
</dbReference>
<feature type="transmembrane region" description="Helical" evidence="15">
    <location>
        <begin position="20"/>
        <end position="48"/>
    </location>
</feature>
<evidence type="ECO:0000313" key="30">
    <source>
        <dbReference type="Proteomes" id="UP000260808"/>
    </source>
</evidence>
<name>A0A2N5P9Z8_MEDGN</name>
<evidence type="ECO:0000256" key="10">
    <source>
        <dbReference type="ARBA" id="ARBA00022840"/>
    </source>
</evidence>
<dbReference type="PANTHER" id="PTHR45528:SF1">
    <property type="entry name" value="SENSOR HISTIDINE KINASE CPXA"/>
    <property type="match status" value="1"/>
</dbReference>
<dbReference type="InterPro" id="IPR036097">
    <property type="entry name" value="HisK_dim/P_sf"/>
</dbReference>
<evidence type="ECO:0000313" key="31">
    <source>
        <dbReference type="Proteomes" id="UP000283981"/>
    </source>
</evidence>